<sequence>MKHFLLRINTNKIIHTHSLPQGGHRSAILRPLKLLCRLPLLHSTAIRRDKKAEQLRRRPASSVSAIPSMDGRAAAMVPRVEVLAAGRARLEAVNALQHESWEARDVLLQCRLLKADESRRMWEANCMPSGDDHRMFAEPLKSENEDLKDFIQFLELENEELKIRVKEVEGGAGHCLNAAGHEHIAGDLEAALRRLNQAHEALIAEKDEEFSALIAEKDKEISALVAEKDKEFSALIAEKDLTREQFTTLERDYADLRSYSSKQAAQVTEAKQKLEQLQVASQKKDDESRKPRARATAVEAKRKVLPEDKRQEMTCMPKETDGQIQKCKDGQPETSEKCNKDTSETHTKNCSQGPALRGEEMKFCSSKQMYSDGVLFGPPCLEGLPSSRRTTCSSRSVP</sequence>
<name>A0A453A7Q6_AEGTS</name>
<evidence type="ECO:0000313" key="3">
    <source>
        <dbReference type="EnsemblPlants" id="AET2Gv20016200.4"/>
    </source>
</evidence>
<evidence type="ECO:0000313" key="4">
    <source>
        <dbReference type="Proteomes" id="UP000015105"/>
    </source>
</evidence>
<evidence type="ECO:0000256" key="1">
    <source>
        <dbReference type="SAM" id="Coils"/>
    </source>
</evidence>
<dbReference type="PANTHER" id="PTHR35992:SF6">
    <property type="entry name" value="RING-TYPE E3 UBIQUITIN TRANSFERASE"/>
    <property type="match status" value="1"/>
</dbReference>
<feature type="coiled-coil region" evidence="1">
    <location>
        <begin position="144"/>
        <end position="208"/>
    </location>
</feature>
<reference evidence="4" key="1">
    <citation type="journal article" date="2014" name="Science">
        <title>Ancient hybridizations among the ancestral genomes of bread wheat.</title>
        <authorList>
            <consortium name="International Wheat Genome Sequencing Consortium,"/>
            <person name="Marcussen T."/>
            <person name="Sandve S.R."/>
            <person name="Heier L."/>
            <person name="Spannagl M."/>
            <person name="Pfeifer M."/>
            <person name="Jakobsen K.S."/>
            <person name="Wulff B.B."/>
            <person name="Steuernagel B."/>
            <person name="Mayer K.F."/>
            <person name="Olsen O.A."/>
        </authorList>
    </citation>
    <scope>NUCLEOTIDE SEQUENCE [LARGE SCALE GENOMIC DNA]</scope>
    <source>
        <strain evidence="4">cv. AL8/78</strain>
    </source>
</reference>
<dbReference type="RefSeq" id="XP_020174785.1">
    <property type="nucleotide sequence ID" value="XM_020319196.4"/>
</dbReference>
<dbReference type="Gramene" id="AET2Gv20016200.4">
    <property type="protein sequence ID" value="AET2Gv20016200.4"/>
    <property type="gene ID" value="AET2Gv20016200"/>
</dbReference>
<keyword evidence="4" id="KW-1185">Reference proteome</keyword>
<reference evidence="4" key="2">
    <citation type="journal article" date="2017" name="Nat. Plants">
        <title>The Aegilops tauschii genome reveals multiple impacts of transposons.</title>
        <authorList>
            <person name="Zhao G."/>
            <person name="Zou C."/>
            <person name="Li K."/>
            <person name="Wang K."/>
            <person name="Li T."/>
            <person name="Gao L."/>
            <person name="Zhang X."/>
            <person name="Wang H."/>
            <person name="Yang Z."/>
            <person name="Liu X."/>
            <person name="Jiang W."/>
            <person name="Mao L."/>
            <person name="Kong X."/>
            <person name="Jiao Y."/>
            <person name="Jia J."/>
        </authorList>
    </citation>
    <scope>NUCLEOTIDE SEQUENCE [LARGE SCALE GENOMIC DNA]</scope>
    <source>
        <strain evidence="4">cv. AL8/78</strain>
    </source>
</reference>
<accession>A0A453A7Q6</accession>
<dbReference type="PANTHER" id="PTHR35992">
    <property type="entry name" value="CYTOMATRIX PROTEIN-LIKE PROTEIN"/>
    <property type="match status" value="1"/>
</dbReference>
<dbReference type="Proteomes" id="UP000015105">
    <property type="component" value="Chromosome 2D"/>
</dbReference>
<protein>
    <submittedName>
        <fullName evidence="3">Uncharacterized protein</fullName>
    </submittedName>
</protein>
<dbReference type="AlphaFoldDB" id="A0A453A7Q6"/>
<proteinExistence type="predicted"/>
<feature type="compositionally biased region" description="Basic and acidic residues" evidence="2">
    <location>
        <begin position="315"/>
        <end position="347"/>
    </location>
</feature>
<reference evidence="3" key="3">
    <citation type="journal article" date="2017" name="Nature">
        <title>Genome sequence of the progenitor of the wheat D genome Aegilops tauschii.</title>
        <authorList>
            <person name="Luo M.C."/>
            <person name="Gu Y.Q."/>
            <person name="Puiu D."/>
            <person name="Wang H."/>
            <person name="Twardziok S.O."/>
            <person name="Deal K.R."/>
            <person name="Huo N."/>
            <person name="Zhu T."/>
            <person name="Wang L."/>
            <person name="Wang Y."/>
            <person name="McGuire P.E."/>
            <person name="Liu S."/>
            <person name="Long H."/>
            <person name="Ramasamy R.K."/>
            <person name="Rodriguez J.C."/>
            <person name="Van S.L."/>
            <person name="Yuan L."/>
            <person name="Wang Z."/>
            <person name="Xia Z."/>
            <person name="Xiao L."/>
            <person name="Anderson O.D."/>
            <person name="Ouyang S."/>
            <person name="Liang Y."/>
            <person name="Zimin A.V."/>
            <person name="Pertea G."/>
            <person name="Qi P."/>
            <person name="Bennetzen J.L."/>
            <person name="Dai X."/>
            <person name="Dawson M.W."/>
            <person name="Muller H.G."/>
            <person name="Kugler K."/>
            <person name="Rivarola-Duarte L."/>
            <person name="Spannagl M."/>
            <person name="Mayer K.F.X."/>
            <person name="Lu F.H."/>
            <person name="Bevan M.W."/>
            <person name="Leroy P."/>
            <person name="Li P."/>
            <person name="You F.M."/>
            <person name="Sun Q."/>
            <person name="Liu Z."/>
            <person name="Lyons E."/>
            <person name="Wicker T."/>
            <person name="Salzberg S.L."/>
            <person name="Devos K.M."/>
            <person name="Dvorak J."/>
        </authorList>
    </citation>
    <scope>NUCLEOTIDE SEQUENCE [LARGE SCALE GENOMIC DNA]</scope>
    <source>
        <strain evidence="3">cv. AL8/78</strain>
    </source>
</reference>
<dbReference type="GeneID" id="109760364"/>
<feature type="region of interest" description="Disordered" evidence="2">
    <location>
        <begin position="278"/>
        <end position="298"/>
    </location>
</feature>
<reference evidence="3" key="5">
    <citation type="journal article" date="2021" name="G3 (Bethesda)">
        <title>Aegilops tauschii genome assembly Aet v5.0 features greater sequence contiguity and improved annotation.</title>
        <authorList>
            <person name="Wang L."/>
            <person name="Zhu T."/>
            <person name="Rodriguez J.C."/>
            <person name="Deal K.R."/>
            <person name="Dubcovsky J."/>
            <person name="McGuire P.E."/>
            <person name="Lux T."/>
            <person name="Spannagl M."/>
            <person name="Mayer K.F.X."/>
            <person name="Baldrich P."/>
            <person name="Meyers B.C."/>
            <person name="Huo N."/>
            <person name="Gu Y.Q."/>
            <person name="Zhou H."/>
            <person name="Devos K.M."/>
            <person name="Bennetzen J.L."/>
            <person name="Unver T."/>
            <person name="Budak H."/>
            <person name="Gulick P.J."/>
            <person name="Galiba G."/>
            <person name="Kalapos B."/>
            <person name="Nelson D.R."/>
            <person name="Li P."/>
            <person name="You F.M."/>
            <person name="Luo M.C."/>
            <person name="Dvorak J."/>
        </authorList>
    </citation>
    <scope>NUCLEOTIDE SEQUENCE [LARGE SCALE GENOMIC DNA]</scope>
    <source>
        <strain evidence="3">cv. AL8/78</strain>
    </source>
</reference>
<organism evidence="3 4">
    <name type="scientific">Aegilops tauschii subsp. strangulata</name>
    <name type="common">Goatgrass</name>
    <dbReference type="NCBI Taxonomy" id="200361"/>
    <lineage>
        <taxon>Eukaryota</taxon>
        <taxon>Viridiplantae</taxon>
        <taxon>Streptophyta</taxon>
        <taxon>Embryophyta</taxon>
        <taxon>Tracheophyta</taxon>
        <taxon>Spermatophyta</taxon>
        <taxon>Magnoliopsida</taxon>
        <taxon>Liliopsida</taxon>
        <taxon>Poales</taxon>
        <taxon>Poaceae</taxon>
        <taxon>BOP clade</taxon>
        <taxon>Pooideae</taxon>
        <taxon>Triticodae</taxon>
        <taxon>Triticeae</taxon>
        <taxon>Triticinae</taxon>
        <taxon>Aegilops</taxon>
    </lineage>
</organism>
<dbReference type="OrthoDB" id="1921280at2759"/>
<evidence type="ECO:0000256" key="2">
    <source>
        <dbReference type="SAM" id="MobiDB-lite"/>
    </source>
</evidence>
<keyword evidence="1" id="KW-0175">Coiled coil</keyword>
<feature type="region of interest" description="Disordered" evidence="2">
    <location>
        <begin position="315"/>
        <end position="353"/>
    </location>
</feature>
<reference evidence="3" key="4">
    <citation type="submission" date="2019-03" db="UniProtKB">
        <authorList>
            <consortium name="EnsemblPlants"/>
        </authorList>
    </citation>
    <scope>IDENTIFICATION</scope>
</reference>
<dbReference type="KEGG" id="ats:109760364"/>
<dbReference type="EnsemblPlants" id="AET2Gv20016200.4">
    <property type="protein sequence ID" value="AET2Gv20016200.4"/>
    <property type="gene ID" value="AET2Gv20016200"/>
</dbReference>